<organism evidence="1 2">
    <name type="scientific">Clostridium fungisolvens</name>
    <dbReference type="NCBI Taxonomy" id="1604897"/>
    <lineage>
        <taxon>Bacteria</taxon>
        <taxon>Bacillati</taxon>
        <taxon>Bacillota</taxon>
        <taxon>Clostridia</taxon>
        <taxon>Eubacteriales</taxon>
        <taxon>Clostridiaceae</taxon>
        <taxon>Clostridium</taxon>
    </lineage>
</organism>
<evidence type="ECO:0000313" key="1">
    <source>
        <dbReference type="EMBL" id="GFP77155.1"/>
    </source>
</evidence>
<protein>
    <submittedName>
        <fullName evidence="1">Uncharacterized protein</fullName>
    </submittedName>
</protein>
<keyword evidence="2" id="KW-1185">Reference proteome</keyword>
<comment type="caution">
    <text evidence="1">The sequence shown here is derived from an EMBL/GenBank/DDBJ whole genome shotgun (WGS) entry which is preliminary data.</text>
</comment>
<reference evidence="1 2" key="1">
    <citation type="submission" date="2020-07" db="EMBL/GenBank/DDBJ databases">
        <title>A new beta-1,3-glucan-decomposing anaerobic bacterium isolated from anoxic soil subjected to biological soil disinfestation.</title>
        <authorList>
            <person name="Ueki A."/>
            <person name="Tonouchi A."/>
        </authorList>
    </citation>
    <scope>NUCLEOTIDE SEQUENCE [LARGE SCALE GENOMIC DNA]</scope>
    <source>
        <strain evidence="1 2">TW1</strain>
    </source>
</reference>
<evidence type="ECO:0000313" key="2">
    <source>
        <dbReference type="Proteomes" id="UP000580568"/>
    </source>
</evidence>
<name>A0A6V8SKS6_9CLOT</name>
<dbReference type="AlphaFoldDB" id="A0A6V8SKS6"/>
<gene>
    <name evidence="1" type="ORF">bsdtw1_03269</name>
</gene>
<accession>A0A6V8SKS6</accession>
<dbReference type="Proteomes" id="UP000580568">
    <property type="component" value="Unassembled WGS sequence"/>
</dbReference>
<proteinExistence type="predicted"/>
<dbReference type="RefSeq" id="WP_183278540.1">
    <property type="nucleotide sequence ID" value="NZ_BLZR01000001.1"/>
</dbReference>
<sequence>MQENFEVKGMAPCPSPISDECIIAQRVYGKCRQQDCLRPFDSTVLTPPPGAIEISSSRLGEAGSINGSVIVGGPITPGEIIAFNSSVATVRIVPGSFRVSDIRVTVNPSAFGQEGFYDVTIVYTFTYVINLLDATGTAIPVTLTVTGEPPTAITNICAFTTYTKTLCLFGGEASEQTITTANTLYSPQTVNVNYGNLPYALVQAIANPLQQPVIGVYENAPGTIEYHADVVIGLFTIIKLYRIVNMTVSSSGDCDIPECEPVTGDPCEFFNSLPFPFEDFDPPTTL</sequence>
<dbReference type="EMBL" id="BLZR01000001">
    <property type="protein sequence ID" value="GFP77155.1"/>
    <property type="molecule type" value="Genomic_DNA"/>
</dbReference>